<protein>
    <submittedName>
        <fullName evidence="1">5761_t:CDS:1</fullName>
    </submittedName>
</protein>
<organism evidence="1 2">
    <name type="scientific">Scutellospora calospora</name>
    <dbReference type="NCBI Taxonomy" id="85575"/>
    <lineage>
        <taxon>Eukaryota</taxon>
        <taxon>Fungi</taxon>
        <taxon>Fungi incertae sedis</taxon>
        <taxon>Mucoromycota</taxon>
        <taxon>Glomeromycotina</taxon>
        <taxon>Glomeromycetes</taxon>
        <taxon>Diversisporales</taxon>
        <taxon>Gigasporaceae</taxon>
        <taxon>Scutellospora</taxon>
    </lineage>
</organism>
<evidence type="ECO:0000313" key="1">
    <source>
        <dbReference type="EMBL" id="CAG8474086.1"/>
    </source>
</evidence>
<reference evidence="1" key="1">
    <citation type="submission" date="2021-06" db="EMBL/GenBank/DDBJ databases">
        <authorList>
            <person name="Kallberg Y."/>
            <person name="Tangrot J."/>
            <person name="Rosling A."/>
        </authorList>
    </citation>
    <scope>NUCLEOTIDE SEQUENCE</scope>
    <source>
        <strain evidence="1">AU212A</strain>
    </source>
</reference>
<evidence type="ECO:0000313" key="2">
    <source>
        <dbReference type="Proteomes" id="UP000789860"/>
    </source>
</evidence>
<dbReference type="EMBL" id="CAJVPM010001804">
    <property type="protein sequence ID" value="CAG8474086.1"/>
    <property type="molecule type" value="Genomic_DNA"/>
</dbReference>
<proteinExistence type="predicted"/>
<keyword evidence="2" id="KW-1185">Reference proteome</keyword>
<dbReference type="Proteomes" id="UP000789860">
    <property type="component" value="Unassembled WGS sequence"/>
</dbReference>
<name>A0ACA9KIR4_9GLOM</name>
<gene>
    <name evidence="1" type="ORF">SCALOS_LOCUS2152</name>
</gene>
<accession>A0ACA9KIR4</accession>
<sequence length="74" mass="8479">MLAQTTTENRVIRNIPQTTIQLPRPLNAFSSFPLHIWNELSKNNDKNQDIHIFISSHPLLGQTLLKPVSLYSLL</sequence>
<comment type="caution">
    <text evidence="1">The sequence shown here is derived from an EMBL/GenBank/DDBJ whole genome shotgun (WGS) entry which is preliminary data.</text>
</comment>